<dbReference type="EMBL" id="SOJT01000169">
    <property type="protein sequence ID" value="TET27768.1"/>
    <property type="molecule type" value="Genomic_DNA"/>
</dbReference>
<reference evidence="4 5" key="1">
    <citation type="submission" date="2019-03" db="EMBL/GenBank/DDBJ databases">
        <title>Metabolic potential of uncultured bacteria and archaea associated with petroleum seepage in deep-sea sediments.</title>
        <authorList>
            <person name="Dong X."/>
            <person name="Hubert C."/>
        </authorList>
    </citation>
    <scope>NUCLEOTIDE SEQUENCE [LARGE SCALE GENOMIC DNA]</scope>
    <source>
        <strain evidence="4">E44_bin3</strain>
    </source>
</reference>
<evidence type="ECO:0000259" key="3">
    <source>
        <dbReference type="Pfam" id="PF14242"/>
    </source>
</evidence>
<keyword evidence="1" id="KW-1133">Transmembrane helix</keyword>
<keyword evidence="1" id="KW-0472">Membrane</keyword>
<feature type="domain" description="Zinc-ribbon" evidence="2">
    <location>
        <begin position="7"/>
        <end position="28"/>
    </location>
</feature>
<gene>
    <name evidence="4" type="ORF">E3J68_03805</name>
</gene>
<protein>
    <submittedName>
        <fullName evidence="4">DUF4342 domain-containing protein</fullName>
    </submittedName>
</protein>
<sequence length="97" mass="10464">MEKAVVCAKCRARLPVNAKFCLQCGAEVSDEKKIRKEEFVVSGSELLNRVKEIIHEGNIRRIVIKQEGRTLIEIPLTVAAIGALLAPILAAVGALAA</sequence>
<organism evidence="4 5">
    <name type="scientific">Aerophobetes bacterium</name>
    <dbReference type="NCBI Taxonomy" id="2030807"/>
    <lineage>
        <taxon>Bacteria</taxon>
        <taxon>Candidatus Aerophobota</taxon>
    </lineage>
</organism>
<dbReference type="Pfam" id="PF14242">
    <property type="entry name" value="DUF4342"/>
    <property type="match status" value="1"/>
</dbReference>
<feature type="transmembrane region" description="Helical" evidence="1">
    <location>
        <begin position="70"/>
        <end position="96"/>
    </location>
</feature>
<evidence type="ECO:0000256" key="1">
    <source>
        <dbReference type="SAM" id="Phobius"/>
    </source>
</evidence>
<keyword evidence="1" id="KW-0812">Transmembrane</keyword>
<name>A0A523TBU2_UNCAE</name>
<dbReference type="InterPro" id="IPR025642">
    <property type="entry name" value="DUF4342"/>
</dbReference>
<dbReference type="Pfam" id="PF13240">
    <property type="entry name" value="Zn_Ribbon_1"/>
    <property type="match status" value="1"/>
</dbReference>
<proteinExistence type="predicted"/>
<comment type="caution">
    <text evidence="4">The sequence shown here is derived from an EMBL/GenBank/DDBJ whole genome shotgun (WGS) entry which is preliminary data.</text>
</comment>
<evidence type="ECO:0000259" key="2">
    <source>
        <dbReference type="Pfam" id="PF13240"/>
    </source>
</evidence>
<dbReference type="AlphaFoldDB" id="A0A523TBU2"/>
<feature type="domain" description="DUF4342" evidence="3">
    <location>
        <begin position="33"/>
        <end position="97"/>
    </location>
</feature>
<evidence type="ECO:0000313" key="5">
    <source>
        <dbReference type="Proteomes" id="UP000316517"/>
    </source>
</evidence>
<accession>A0A523TBU2</accession>
<dbReference type="InterPro" id="IPR038587">
    <property type="entry name" value="Ribosomal_eL40_sf"/>
</dbReference>
<dbReference type="Proteomes" id="UP000316517">
    <property type="component" value="Unassembled WGS sequence"/>
</dbReference>
<feature type="non-terminal residue" evidence="4">
    <location>
        <position position="97"/>
    </location>
</feature>
<evidence type="ECO:0000313" key="4">
    <source>
        <dbReference type="EMBL" id="TET27768.1"/>
    </source>
</evidence>
<dbReference type="Gene3D" id="4.10.1060.50">
    <property type="match status" value="1"/>
</dbReference>
<dbReference type="InterPro" id="IPR026870">
    <property type="entry name" value="Zinc_ribbon_dom"/>
</dbReference>